<evidence type="ECO:0008006" key="2">
    <source>
        <dbReference type="Google" id="ProtNLM"/>
    </source>
</evidence>
<dbReference type="AlphaFoldDB" id="A0A212JQT9"/>
<gene>
    <name evidence="1" type="ORF">KL86DYS1_30093</name>
</gene>
<reference evidence="1" key="1">
    <citation type="submission" date="2016-04" db="EMBL/GenBank/DDBJ databases">
        <authorList>
            <person name="Evans L.H."/>
            <person name="Alamgir A."/>
            <person name="Owens N."/>
            <person name="Weber N.D."/>
            <person name="Virtaneva K."/>
            <person name="Barbian K."/>
            <person name="Babar A."/>
            <person name="Rosenke K."/>
        </authorList>
    </citation>
    <scope>NUCLEOTIDE SEQUENCE</scope>
    <source>
        <strain evidence="1">86-1</strain>
    </source>
</reference>
<protein>
    <recommendedName>
        <fullName evidence="2">Transposase</fullName>
    </recommendedName>
</protein>
<organism evidence="1">
    <name type="scientific">uncultured Dysgonomonas sp</name>
    <dbReference type="NCBI Taxonomy" id="206096"/>
    <lineage>
        <taxon>Bacteria</taxon>
        <taxon>Pseudomonadati</taxon>
        <taxon>Bacteroidota</taxon>
        <taxon>Bacteroidia</taxon>
        <taxon>Bacteroidales</taxon>
        <taxon>Dysgonomonadaceae</taxon>
        <taxon>Dysgonomonas</taxon>
        <taxon>environmental samples</taxon>
    </lineage>
</organism>
<accession>A0A212JQT9</accession>
<evidence type="ECO:0000313" key="1">
    <source>
        <dbReference type="EMBL" id="SBW01806.1"/>
    </source>
</evidence>
<sequence length="54" mass="6452">MVARYWKRQVPTRVPLRKIAKGVTCVTFIEWTIEHDKTKKRKKCQMCQILALYG</sequence>
<name>A0A212JQT9_9BACT</name>
<proteinExistence type="predicted"/>
<dbReference type="EMBL" id="FLUM01000003">
    <property type="protein sequence ID" value="SBW01806.1"/>
    <property type="molecule type" value="Genomic_DNA"/>
</dbReference>